<evidence type="ECO:0000256" key="4">
    <source>
        <dbReference type="ARBA" id="ARBA00022741"/>
    </source>
</evidence>
<keyword evidence="6" id="KW-0067">ATP-binding</keyword>
<name>A0A381PKP5_9ZZZZ</name>
<dbReference type="InterPro" id="IPR050238">
    <property type="entry name" value="DNA_Rep/Repair_Clamp_Loader"/>
</dbReference>
<keyword evidence="7" id="KW-0808">Transferase</keyword>
<accession>A0A381PKP5</accession>
<comment type="catalytic activity">
    <reaction evidence="8">
        <text>DNA(n) + a 2'-deoxyribonucleoside 5'-triphosphate = DNA(n+1) + diphosphate</text>
        <dbReference type="Rhea" id="RHEA:22508"/>
        <dbReference type="Rhea" id="RHEA-COMP:17339"/>
        <dbReference type="Rhea" id="RHEA-COMP:17340"/>
        <dbReference type="ChEBI" id="CHEBI:33019"/>
        <dbReference type="ChEBI" id="CHEBI:61560"/>
        <dbReference type="ChEBI" id="CHEBI:173112"/>
        <dbReference type="EC" id="2.7.7.7"/>
    </reaction>
</comment>
<keyword evidence="5" id="KW-0862">Zinc</keyword>
<dbReference type="Gene3D" id="3.40.50.300">
    <property type="entry name" value="P-loop containing nucleotide triphosphate hydrolases"/>
    <property type="match status" value="1"/>
</dbReference>
<dbReference type="Pfam" id="PF22608">
    <property type="entry name" value="DNAX_ATPase_lid"/>
    <property type="match status" value="1"/>
</dbReference>
<feature type="compositionally biased region" description="Polar residues" evidence="10">
    <location>
        <begin position="539"/>
        <end position="548"/>
    </location>
</feature>
<evidence type="ECO:0000256" key="1">
    <source>
        <dbReference type="ARBA" id="ARBA00006360"/>
    </source>
</evidence>
<dbReference type="EC" id="2.7.7.7" evidence="2"/>
<dbReference type="GO" id="GO:0046872">
    <property type="term" value="F:metal ion binding"/>
    <property type="evidence" value="ECO:0007669"/>
    <property type="project" value="UniProtKB-KW"/>
</dbReference>
<protein>
    <recommendedName>
        <fullName evidence="2">DNA-directed DNA polymerase</fullName>
        <ecNumber evidence="2">2.7.7.7</ecNumber>
    </recommendedName>
</protein>
<evidence type="ECO:0000256" key="6">
    <source>
        <dbReference type="ARBA" id="ARBA00022840"/>
    </source>
</evidence>
<dbReference type="InterPro" id="IPR008921">
    <property type="entry name" value="DNA_pol3_clamp-load_cplx_C"/>
</dbReference>
<dbReference type="InterPro" id="IPR045085">
    <property type="entry name" value="HLD_clamp_pol_III_gamma_tau"/>
</dbReference>
<dbReference type="NCBIfam" id="TIGR02397">
    <property type="entry name" value="dnaX_nterm"/>
    <property type="match status" value="1"/>
</dbReference>
<feature type="compositionally biased region" description="Low complexity" evidence="10">
    <location>
        <begin position="376"/>
        <end position="389"/>
    </location>
</feature>
<evidence type="ECO:0000256" key="7">
    <source>
        <dbReference type="ARBA" id="ARBA00022932"/>
    </source>
</evidence>
<dbReference type="GO" id="GO:0009360">
    <property type="term" value="C:DNA polymerase III complex"/>
    <property type="evidence" value="ECO:0007669"/>
    <property type="project" value="InterPro"/>
</dbReference>
<comment type="similarity">
    <text evidence="1">Belongs to the DnaX/STICHEL family.</text>
</comment>
<keyword evidence="7" id="KW-0548">Nucleotidyltransferase</keyword>
<dbReference type="InterPro" id="IPR003593">
    <property type="entry name" value="AAA+_ATPase"/>
</dbReference>
<dbReference type="PANTHER" id="PTHR11669:SF0">
    <property type="entry name" value="PROTEIN STICHEL-LIKE 2"/>
    <property type="match status" value="1"/>
</dbReference>
<feature type="region of interest" description="Disordered" evidence="10">
    <location>
        <begin position="521"/>
        <end position="569"/>
    </location>
</feature>
<organism evidence="12">
    <name type="scientific">marine metagenome</name>
    <dbReference type="NCBI Taxonomy" id="408172"/>
    <lineage>
        <taxon>unclassified sequences</taxon>
        <taxon>metagenomes</taxon>
        <taxon>ecological metagenomes</taxon>
    </lineage>
</organism>
<keyword evidence="3" id="KW-0479">Metal-binding</keyword>
<dbReference type="EMBL" id="UINC01001015">
    <property type="protein sequence ID" value="SUZ67530.1"/>
    <property type="molecule type" value="Genomic_DNA"/>
</dbReference>
<dbReference type="Gene3D" id="1.10.8.60">
    <property type="match status" value="1"/>
</dbReference>
<dbReference type="SMART" id="SM00382">
    <property type="entry name" value="AAA"/>
    <property type="match status" value="1"/>
</dbReference>
<keyword evidence="7" id="KW-0239">DNA-directed DNA polymerase</keyword>
<feature type="region of interest" description="Disordered" evidence="10">
    <location>
        <begin position="349"/>
        <end position="426"/>
    </location>
</feature>
<keyword evidence="4" id="KW-0547">Nucleotide-binding</keyword>
<dbReference type="GO" id="GO:0003677">
    <property type="term" value="F:DNA binding"/>
    <property type="evidence" value="ECO:0007669"/>
    <property type="project" value="InterPro"/>
</dbReference>
<feature type="coiled-coil region" evidence="9">
    <location>
        <begin position="475"/>
        <end position="502"/>
    </location>
</feature>
<proteinExistence type="inferred from homology"/>
<dbReference type="InterPro" id="IPR012763">
    <property type="entry name" value="DNA_pol_III_sug/sutau_N"/>
</dbReference>
<dbReference type="AlphaFoldDB" id="A0A381PKP5"/>
<evidence type="ECO:0000256" key="10">
    <source>
        <dbReference type="SAM" id="MobiDB-lite"/>
    </source>
</evidence>
<dbReference type="InterPro" id="IPR027417">
    <property type="entry name" value="P-loop_NTPase"/>
</dbReference>
<evidence type="ECO:0000256" key="5">
    <source>
        <dbReference type="ARBA" id="ARBA00022833"/>
    </source>
</evidence>
<evidence type="ECO:0000313" key="12">
    <source>
        <dbReference type="EMBL" id="SUZ67530.1"/>
    </source>
</evidence>
<dbReference type="GO" id="GO:0006261">
    <property type="term" value="P:DNA-templated DNA replication"/>
    <property type="evidence" value="ECO:0007669"/>
    <property type="project" value="TreeGrafter"/>
</dbReference>
<dbReference type="Pfam" id="PF13177">
    <property type="entry name" value="DNA_pol3_delta2"/>
    <property type="match status" value="1"/>
</dbReference>
<feature type="compositionally biased region" description="Low complexity" evidence="10">
    <location>
        <begin position="351"/>
        <end position="364"/>
    </location>
</feature>
<sequence>MAYQSLYRRFRPQTFAEVIGQDHLVAALRNAVAEERVGHAYLLSGPRGTGKTSTARILAKALNCVDPPGDGEPCGQCESCTAVEAGNSMDLVELDAASNNNVANIREITANAALGSPGKRKVYLLDEVHMLTAAASNALLKTLEEPPDHVIFVLATTDPQKVLPTIRSRTQHVELNLIPGEVLTSHVRQVADRADMQLDPAVVDYVVERAAGSVRDALSALDQVVTAGGIPDARVSVDALVDGIAHHDLTASMSAIAETVAAGMDPRDLAERATRKLRDIFLAGAGVNSGQASSAELSQLADKADEMDRATNVRALEVLGDALVVMRQAPDPRLVLDLALVRLFAGPQEEQPAATTPRSATTTPRPAPATPKEKPAAAARAALAASQEQESPEKLDVQAAALPAPPTSPDAGEEIPQPSSSDHVTADQLDSGLESVQLSTSKISELWQQRVLPELRPVARALFRDATLVDAADNIVQFEITNETLRDRYEQVKSDVEKTLSDLVNGKVRIEFLVSSGDSANNTEKLAEQPEEVVDPADFSTSNESGPSSVDRVLEAFPGAVASDDDGTM</sequence>
<feature type="domain" description="AAA+ ATPase" evidence="11">
    <location>
        <begin position="37"/>
        <end position="179"/>
    </location>
</feature>
<evidence type="ECO:0000256" key="8">
    <source>
        <dbReference type="ARBA" id="ARBA00049244"/>
    </source>
</evidence>
<keyword evidence="9" id="KW-0175">Coiled coil</keyword>
<evidence type="ECO:0000256" key="3">
    <source>
        <dbReference type="ARBA" id="ARBA00022723"/>
    </source>
</evidence>
<dbReference type="PANTHER" id="PTHR11669">
    <property type="entry name" value="REPLICATION FACTOR C / DNA POLYMERASE III GAMMA-TAU SUBUNIT"/>
    <property type="match status" value="1"/>
</dbReference>
<dbReference type="CDD" id="cd00009">
    <property type="entry name" value="AAA"/>
    <property type="match status" value="1"/>
</dbReference>
<evidence type="ECO:0000256" key="9">
    <source>
        <dbReference type="SAM" id="Coils"/>
    </source>
</evidence>
<dbReference type="GO" id="GO:0005524">
    <property type="term" value="F:ATP binding"/>
    <property type="evidence" value="ECO:0007669"/>
    <property type="project" value="UniProtKB-KW"/>
</dbReference>
<gene>
    <name evidence="12" type="ORF">METZ01_LOCUS20384</name>
</gene>
<reference evidence="12" key="1">
    <citation type="submission" date="2018-05" db="EMBL/GenBank/DDBJ databases">
        <authorList>
            <person name="Lanie J.A."/>
            <person name="Ng W.-L."/>
            <person name="Kazmierczak K.M."/>
            <person name="Andrzejewski T.M."/>
            <person name="Davidsen T.M."/>
            <person name="Wayne K.J."/>
            <person name="Tettelin H."/>
            <person name="Glass J.I."/>
            <person name="Rusch D."/>
            <person name="Podicherti R."/>
            <person name="Tsui H.-C.T."/>
            <person name="Winkler M.E."/>
        </authorList>
    </citation>
    <scope>NUCLEOTIDE SEQUENCE</scope>
</reference>
<evidence type="ECO:0000259" key="11">
    <source>
        <dbReference type="SMART" id="SM00382"/>
    </source>
</evidence>
<dbReference type="GO" id="GO:0003887">
    <property type="term" value="F:DNA-directed DNA polymerase activity"/>
    <property type="evidence" value="ECO:0007669"/>
    <property type="project" value="UniProtKB-KW"/>
</dbReference>
<dbReference type="SUPFAM" id="SSF48019">
    <property type="entry name" value="post-AAA+ oligomerization domain-like"/>
    <property type="match status" value="1"/>
</dbReference>
<evidence type="ECO:0000256" key="2">
    <source>
        <dbReference type="ARBA" id="ARBA00012417"/>
    </source>
</evidence>
<dbReference type="FunFam" id="3.40.50.300:FF:000014">
    <property type="entry name" value="DNA polymerase III subunit gamma/tau"/>
    <property type="match status" value="1"/>
</dbReference>
<dbReference type="SUPFAM" id="SSF52540">
    <property type="entry name" value="P-loop containing nucleoside triphosphate hydrolases"/>
    <property type="match status" value="1"/>
</dbReference>